<dbReference type="GeneID" id="20525719"/>
<evidence type="ECO:0000313" key="7">
    <source>
        <dbReference type="EMBL" id="KCV73460.1"/>
    </source>
</evidence>
<dbReference type="SUPFAM" id="SSF50630">
    <property type="entry name" value="Acid proteases"/>
    <property type="match status" value="1"/>
</dbReference>
<evidence type="ECO:0000256" key="4">
    <source>
        <dbReference type="ARBA" id="ARBA00022801"/>
    </source>
</evidence>
<dbReference type="GO" id="GO:0004190">
    <property type="term" value="F:aspartic-type endopeptidase activity"/>
    <property type="evidence" value="ECO:0007669"/>
    <property type="project" value="UniProtKB-KW"/>
</dbReference>
<dbReference type="Proteomes" id="UP000030693">
    <property type="component" value="Unassembled WGS sequence"/>
</dbReference>
<keyword evidence="2" id="KW-0645">Protease</keyword>
<dbReference type="InterPro" id="IPR021109">
    <property type="entry name" value="Peptidase_aspartic_dom_sf"/>
</dbReference>
<evidence type="ECO:0000313" key="8">
    <source>
        <dbReference type="Proteomes" id="UP000030693"/>
    </source>
</evidence>
<dbReference type="PANTHER" id="PTHR12917">
    <property type="entry name" value="ASPARTYL PROTEASE DDI-RELATED"/>
    <property type="match status" value="1"/>
</dbReference>
<dbReference type="AlphaFoldDB" id="A0A058ZGG7"/>
<evidence type="ECO:0000256" key="3">
    <source>
        <dbReference type="ARBA" id="ARBA00022750"/>
    </source>
</evidence>
<dbReference type="InterPro" id="IPR009060">
    <property type="entry name" value="UBA-like_sf"/>
</dbReference>
<name>A0A058ZGG7_FONAL</name>
<dbReference type="OrthoDB" id="1047367at2759"/>
<dbReference type="PANTHER" id="PTHR12917:SF1">
    <property type="entry name" value="AT13091P"/>
    <property type="match status" value="1"/>
</dbReference>
<organism evidence="7">
    <name type="scientific">Fonticula alba</name>
    <name type="common">Slime mold</name>
    <dbReference type="NCBI Taxonomy" id="691883"/>
    <lineage>
        <taxon>Eukaryota</taxon>
        <taxon>Rotosphaerida</taxon>
        <taxon>Fonticulaceae</taxon>
        <taxon>Fonticula</taxon>
    </lineage>
</organism>
<gene>
    <name evidence="7" type="ORF">H696_00994</name>
</gene>
<dbReference type="InterPro" id="IPR019103">
    <property type="entry name" value="Peptidase_aspartic_DDI1-type"/>
</dbReference>
<feature type="domain" description="UBA" evidence="6">
    <location>
        <begin position="411"/>
        <end position="448"/>
    </location>
</feature>
<dbReference type="eggNOG" id="KOG0012">
    <property type="taxonomic scope" value="Eukaryota"/>
</dbReference>
<accession>A0A058ZGG7</accession>
<evidence type="ECO:0000256" key="5">
    <source>
        <dbReference type="SAM" id="MobiDB-lite"/>
    </source>
</evidence>
<feature type="region of interest" description="Disordered" evidence="5">
    <location>
        <begin position="340"/>
        <end position="408"/>
    </location>
</feature>
<dbReference type="GO" id="GO:0006508">
    <property type="term" value="P:proteolysis"/>
    <property type="evidence" value="ECO:0007669"/>
    <property type="project" value="UniProtKB-KW"/>
</dbReference>
<dbReference type="Gene3D" id="2.40.70.10">
    <property type="entry name" value="Acid Proteases"/>
    <property type="match status" value="1"/>
</dbReference>
<reference evidence="7" key="1">
    <citation type="submission" date="2013-04" db="EMBL/GenBank/DDBJ databases">
        <title>The Genome Sequence of Fonticula alba ATCC 38817.</title>
        <authorList>
            <consortium name="The Broad Institute Genomics Platform"/>
            <person name="Russ C."/>
            <person name="Cuomo C."/>
            <person name="Burger G."/>
            <person name="Gray M.W."/>
            <person name="Holland P.W.H."/>
            <person name="King N."/>
            <person name="Lang F.B.F."/>
            <person name="Roger A.J."/>
            <person name="Ruiz-Trillo I."/>
            <person name="Brown M."/>
            <person name="Walker B."/>
            <person name="Young S."/>
            <person name="Zeng Q."/>
            <person name="Gargeya S."/>
            <person name="Fitzgerald M."/>
            <person name="Haas B."/>
            <person name="Abouelleil A."/>
            <person name="Allen A.W."/>
            <person name="Alvarado L."/>
            <person name="Arachchi H.M."/>
            <person name="Berlin A.M."/>
            <person name="Chapman S.B."/>
            <person name="Gainer-Dewar J."/>
            <person name="Goldberg J."/>
            <person name="Griggs A."/>
            <person name="Gujja S."/>
            <person name="Hansen M."/>
            <person name="Howarth C."/>
            <person name="Imamovic A."/>
            <person name="Ireland A."/>
            <person name="Larimer J."/>
            <person name="McCowan C."/>
            <person name="Murphy C."/>
            <person name="Pearson M."/>
            <person name="Poon T.W."/>
            <person name="Priest M."/>
            <person name="Roberts A."/>
            <person name="Saif S."/>
            <person name="Shea T."/>
            <person name="Sisk P."/>
            <person name="Sykes S."/>
            <person name="Wortman J."/>
            <person name="Nusbaum C."/>
            <person name="Birren B."/>
        </authorList>
    </citation>
    <scope>NUCLEOTIDE SEQUENCE [LARGE SCALE GENOMIC DNA]</scope>
    <source>
        <strain evidence="7">ATCC 38817</strain>
    </source>
</reference>
<keyword evidence="3" id="KW-0064">Aspartyl protease</keyword>
<protein>
    <recommendedName>
        <fullName evidence="6">UBA domain-containing protein</fullName>
    </recommendedName>
</protein>
<dbReference type="InterPro" id="IPR015940">
    <property type="entry name" value="UBA"/>
</dbReference>
<comment type="similarity">
    <text evidence="1">Belongs to the DDI1 family.</text>
</comment>
<evidence type="ECO:0000259" key="6">
    <source>
        <dbReference type="SMART" id="SM00165"/>
    </source>
</evidence>
<dbReference type="STRING" id="691883.A0A058ZGG7"/>
<dbReference type="SUPFAM" id="SSF46934">
    <property type="entry name" value="UBA-like"/>
    <property type="match status" value="1"/>
</dbReference>
<sequence>MFPLKVQYFTSALAGKPRSIFTVDLPPEATVKSLVEEIRAKVPGAPEHLAICYRECILDELLEVPFRQMGIPEGSQVKAFGSAKPLAEDPFGSVLYQLWKRNAIDRQSNNLHKAILALPELLDPFKGTSQLFDQALAEPRNMKDWLRQFLNRNNEISKIDKEQKPILVFSAQVEKPALEAIVRDFSNFLVVSENLLNAQDDLPELLGSVHMLYISCKVNGVPCQAFVDTGAQMTLISHEFTKRAGIEHLIDRAHKVLAVGVGQQQTVGRIHLADLHLTNDQESNNTVCLYTSFHVIDQPMDVLLGLDMLRRHQCEVDLHKGVLRVGDFETAFLSEAQVDKSKTIGGRTGSPELRSGGGAPDNRHPDGSASSPALLRRAPGVADPSAAGGPPVAEPAPAPGPGSRDDVYMPSQEQIQQLVASGVPADIAIQLLSFTNGDVALAMNLFLDMS</sequence>
<dbReference type="RefSeq" id="XP_009493161.1">
    <property type="nucleotide sequence ID" value="XM_009494886.1"/>
</dbReference>
<keyword evidence="8" id="KW-1185">Reference proteome</keyword>
<keyword evidence="4" id="KW-0378">Hydrolase</keyword>
<evidence type="ECO:0000256" key="1">
    <source>
        <dbReference type="ARBA" id="ARBA00009136"/>
    </source>
</evidence>
<evidence type="ECO:0000256" key="2">
    <source>
        <dbReference type="ARBA" id="ARBA00022670"/>
    </source>
</evidence>
<dbReference type="SMART" id="SM00165">
    <property type="entry name" value="UBA"/>
    <property type="match status" value="1"/>
</dbReference>
<dbReference type="Pfam" id="PF09668">
    <property type="entry name" value="Asp_protease"/>
    <property type="match status" value="1"/>
</dbReference>
<proteinExistence type="inferred from homology"/>
<dbReference type="EMBL" id="KB932201">
    <property type="protein sequence ID" value="KCV73460.1"/>
    <property type="molecule type" value="Genomic_DNA"/>
</dbReference>
<dbReference type="CDD" id="cd05479">
    <property type="entry name" value="RP_DDI"/>
    <property type="match status" value="1"/>
</dbReference>